<dbReference type="OrthoDB" id="6332692at2759"/>
<name>A0A7R8ZN26_9CRUS</name>
<gene>
    <name evidence="4" type="ORF">CTOB1V02_LOCUS8562</name>
</gene>
<dbReference type="InterPro" id="IPR008266">
    <property type="entry name" value="Tyr_kinase_AS"/>
</dbReference>
<organism evidence="4">
    <name type="scientific">Cyprideis torosa</name>
    <dbReference type="NCBI Taxonomy" id="163714"/>
    <lineage>
        <taxon>Eukaryota</taxon>
        <taxon>Metazoa</taxon>
        <taxon>Ecdysozoa</taxon>
        <taxon>Arthropoda</taxon>
        <taxon>Crustacea</taxon>
        <taxon>Oligostraca</taxon>
        <taxon>Ostracoda</taxon>
        <taxon>Podocopa</taxon>
        <taxon>Podocopida</taxon>
        <taxon>Cytherocopina</taxon>
        <taxon>Cytheroidea</taxon>
        <taxon>Cytherideidae</taxon>
        <taxon>Cyprideis</taxon>
    </lineage>
</organism>
<evidence type="ECO:0000256" key="1">
    <source>
        <dbReference type="ARBA" id="ARBA00022737"/>
    </source>
</evidence>
<dbReference type="Pfam" id="PF12796">
    <property type="entry name" value="Ank_2"/>
    <property type="match status" value="4"/>
</dbReference>
<evidence type="ECO:0000256" key="2">
    <source>
        <dbReference type="ARBA" id="ARBA00023043"/>
    </source>
</evidence>
<dbReference type="GO" id="GO:0004713">
    <property type="term" value="F:protein tyrosine kinase activity"/>
    <property type="evidence" value="ECO:0007669"/>
    <property type="project" value="InterPro"/>
</dbReference>
<accession>A0A7R8ZN26</accession>
<dbReference type="InterPro" id="IPR011009">
    <property type="entry name" value="Kinase-like_dom_sf"/>
</dbReference>
<evidence type="ECO:0000256" key="3">
    <source>
        <dbReference type="SAM" id="MobiDB-lite"/>
    </source>
</evidence>
<dbReference type="SMART" id="SM00219">
    <property type="entry name" value="TyrKc"/>
    <property type="match status" value="1"/>
</dbReference>
<dbReference type="AlphaFoldDB" id="A0A7R8ZN26"/>
<dbReference type="PROSITE" id="PS50011">
    <property type="entry name" value="PROTEIN_KINASE_DOM"/>
    <property type="match status" value="1"/>
</dbReference>
<dbReference type="GO" id="GO:0005524">
    <property type="term" value="F:ATP binding"/>
    <property type="evidence" value="ECO:0007669"/>
    <property type="project" value="UniProtKB-UniRule"/>
</dbReference>
<dbReference type="PRINTS" id="PR01415">
    <property type="entry name" value="ANKYRIN"/>
</dbReference>
<proteinExistence type="predicted"/>
<dbReference type="PROSITE" id="PS00107">
    <property type="entry name" value="PROTEIN_KINASE_ATP"/>
    <property type="match status" value="1"/>
</dbReference>
<dbReference type="PANTHER" id="PTHR24161:SF124">
    <property type="entry name" value="TRANSIENT RECEPTOR POTENTIAL CHANNEL PYREXIA"/>
    <property type="match status" value="1"/>
</dbReference>
<dbReference type="InterPro" id="IPR036770">
    <property type="entry name" value="Ankyrin_rpt-contain_sf"/>
</dbReference>
<dbReference type="EMBL" id="OB662891">
    <property type="protein sequence ID" value="CAD7230706.1"/>
    <property type="molecule type" value="Genomic_DNA"/>
</dbReference>
<dbReference type="PROSITE" id="PS50297">
    <property type="entry name" value="ANK_REP_REGION"/>
    <property type="match status" value="10"/>
</dbReference>
<evidence type="ECO:0000313" key="4">
    <source>
        <dbReference type="EMBL" id="CAD7230706.1"/>
    </source>
</evidence>
<dbReference type="SUPFAM" id="SSF48403">
    <property type="entry name" value="Ankyrin repeat"/>
    <property type="match status" value="2"/>
</dbReference>
<dbReference type="Gene3D" id="1.10.510.10">
    <property type="entry name" value="Transferase(Phosphotransferase) domain 1"/>
    <property type="match status" value="1"/>
</dbReference>
<feature type="compositionally biased region" description="Polar residues" evidence="3">
    <location>
        <begin position="17"/>
        <end position="31"/>
    </location>
</feature>
<dbReference type="InterPro" id="IPR020635">
    <property type="entry name" value="Tyr_kinase_cat_dom"/>
</dbReference>
<dbReference type="Gene3D" id="3.30.200.20">
    <property type="entry name" value="Phosphorylase Kinase, domain 1"/>
    <property type="match status" value="1"/>
</dbReference>
<dbReference type="Pfam" id="PF13637">
    <property type="entry name" value="Ank_4"/>
    <property type="match status" value="1"/>
</dbReference>
<dbReference type="InterPro" id="IPR017441">
    <property type="entry name" value="Protein_kinase_ATP_BS"/>
</dbReference>
<keyword evidence="1" id="KW-0677">Repeat</keyword>
<dbReference type="SUPFAM" id="SSF56112">
    <property type="entry name" value="Protein kinase-like (PK-like)"/>
    <property type="match status" value="1"/>
</dbReference>
<dbReference type="Gene3D" id="1.25.40.20">
    <property type="entry name" value="Ankyrin repeat-containing domain"/>
    <property type="match status" value="5"/>
</dbReference>
<dbReference type="Pfam" id="PF00069">
    <property type="entry name" value="Pkinase"/>
    <property type="match status" value="1"/>
</dbReference>
<reference evidence="4" key="1">
    <citation type="submission" date="2020-11" db="EMBL/GenBank/DDBJ databases">
        <authorList>
            <person name="Tran Van P."/>
        </authorList>
    </citation>
    <scope>NUCLEOTIDE SEQUENCE</scope>
</reference>
<feature type="region of interest" description="Disordered" evidence="3">
    <location>
        <begin position="857"/>
        <end position="880"/>
    </location>
</feature>
<dbReference type="InterPro" id="IPR000719">
    <property type="entry name" value="Prot_kinase_dom"/>
</dbReference>
<dbReference type="InterPro" id="IPR002110">
    <property type="entry name" value="Ankyrin_rpt"/>
</dbReference>
<protein>
    <submittedName>
        <fullName evidence="4">Uncharacterized protein</fullName>
    </submittedName>
</protein>
<feature type="region of interest" description="Disordered" evidence="3">
    <location>
        <begin position="1"/>
        <end position="31"/>
    </location>
</feature>
<dbReference type="PROSITE" id="PS50088">
    <property type="entry name" value="ANK_REPEAT"/>
    <property type="match status" value="10"/>
</dbReference>
<sequence>MGLVTSSLRSVRESWHPNRNTARNDNMENDQTAPSMVDRLLHLASLNGHHQYARLLLYVGANVDATNQERWTPLHVSSFHGHALAVLLLDRGADVNATEGRGLIPLHLSSQNGHETVAHLRLDRGAVKYLNRRKLKDRRKTLKDSYLSAAWLKMEINWARYANTFTYRLLEFKLEGGTHKTKNKFLELQSESTHDPFDSKGLMVSDMVGGLILLFRFPFPTGSVAPVSENKQSLKNLNFPTSPSAIRSVWFRETMGLVTSSLRSVWQAWRPNQNAGRNDNMENDQDVPTNIFTPLHIAALYGNHEDARLLLDEGADVDEATNHQRWTPLHVSSFYGHQAVALVLLDRGADVSATDIGGYTPLHLSSQNGHDAVASLLLDRSADLSVTTEGGFTPLHLSAFYGHQAVALCLLNRGADLSVTTEYGDTPLHLSTGEGHRDVSQLLIEWGADVCATKCDGSSPLHNCSEEGHKEVVDLLLSSGAEIDSAGEAGFTAIHWACQEGHLDVVKALSDRQARTDTVAVGGRTPLHSACANGRWDIVRFLINRYGPGIVQHTTRQLQNDIRPLTCDALVKGAPVEILELLFDNGAAVHGSDDIRMSPLHDACIFGSFDTVRFIHSKGVAWDVVTANGLNPVHYAVKRRNADFQQKIKELLGTEMFNRLEQMEVTPWQNRLDSDFEDVAEIGSGSYGKVLKGRWKKNNEWYAIKRLEPRKQVKVESIQQEIKRLHSRAQSPFITHSHWDWSEKERSETGGGSKQQSEEDDDSIIFYIVMELCDSDLYHWMEANPCGKRDRGEVLQLISDIAAGLRFLHSYKGGLIHRDLAPRNILLKKGVVVGNDPPRTIAKFSDLGLASDKTSTATGEQFPLHSSGWNRPEPFPPPELPSIVTSTPLNYNESVDIYNAGIIFHQLLAFKRAQAIQPNKLTDEFRREQPQEISSFLDRMFAFNEKRPDAYEVERAAKKWLADYKQSQGSLTGVKKNQRKL</sequence>
<keyword evidence="2" id="KW-0040">ANK repeat</keyword>
<dbReference type="SMART" id="SM00248">
    <property type="entry name" value="ANK"/>
    <property type="match status" value="13"/>
</dbReference>
<dbReference type="PANTHER" id="PTHR24161">
    <property type="entry name" value="ANK_REP_REGION DOMAIN-CONTAINING PROTEIN-RELATED"/>
    <property type="match status" value="1"/>
</dbReference>
<dbReference type="Pfam" id="PF00023">
    <property type="entry name" value="Ank"/>
    <property type="match status" value="1"/>
</dbReference>
<dbReference type="PROSITE" id="PS00109">
    <property type="entry name" value="PROTEIN_KINASE_TYR"/>
    <property type="match status" value="1"/>
</dbReference>